<dbReference type="InterPro" id="IPR000073">
    <property type="entry name" value="AB_hydrolase_1"/>
</dbReference>
<dbReference type="Pfam" id="PF00561">
    <property type="entry name" value="Abhydrolase_1"/>
    <property type="match status" value="1"/>
</dbReference>
<dbReference type="InterPro" id="IPR050471">
    <property type="entry name" value="AB_hydrolase"/>
</dbReference>
<dbReference type="PANTHER" id="PTHR43433">
    <property type="entry name" value="HYDROLASE, ALPHA/BETA FOLD FAMILY PROTEIN"/>
    <property type="match status" value="1"/>
</dbReference>
<gene>
    <name evidence="3" type="ORF">ACHHYP_01436</name>
</gene>
<dbReference type="Proteomes" id="UP000243579">
    <property type="component" value="Unassembled WGS sequence"/>
</dbReference>
<sequence>MTSPLDASEYNRVAVLNDGLRVSYADLGTGVPVVCLMGMHGHRHYAYLFQALAAKHGIRLLCVDRPGYGQSDRLPESETPLPRAFASVLEALLDHLTIRRFGLMAQSAGAVFALAIAATPALTPRIAGPVVLLAPWVGIERSPLSLKVASYCPAAVLRAGAACIGASMDVSMSYFGANYQVPVVGCDGDEHTPFVGNVCLGDLRATIAKEPNAAAGDVVLCLGKDPRGFGFAPDEVSLPVHIIHGEEDAMVPVAAVVDFVKALPQATLQLVPGASHGTLGLDADAMDSAFAFYAQVGDLQGLPVLCLLGMRGHRYYMYLYQALAAKYRLRLVGIDRPGYGLSDPLPASPTPAPVAFAAVVAEVADHLGVETFGVIGGSAGAMFALAIACHPTLKSRVVAPIVLVAPWLGVHAATCPWLLKVASFLPVPVISTGMHWMQTSMNLSMTHLNGSHTVRVLGDSNDASCDRLLMEELSSRISREPGDLDGDAQLGLCKDTRGYGFTLDNVRVPVHVVHGGHDALVPLQAAEEFVAELPLATLKVVPGATHSHLPFDDDAMDHVFSRSSALDADNYNGLLTLADGRHVSYAEVGDPLGVPVVCLLGMRGHRHFVYLFKELAYAYGLRLVCVDRPGYGLSDPLGDTGQPAPIAFVAILGEVLTALGIDRFGLIAQSAGAIYALAIACQKSYASRLIEPITLLSPWVGISNRACPRLLKMASYCPTRLIAAGIKLVNVSVDISLAYIDPNQAVRTLGHGLLAPEDGAPEATAVESPRLRFGDFRARMDTEPHNSYHDALLCLGKDRLGFGFSLSDVLVRVHVVHGAKDTLVPRKAALEFVASVPNATLELVPNATHSMLIFQEEVIADVFCHYMPPLSD</sequence>
<protein>
    <recommendedName>
        <fullName evidence="1 2">AB hydrolase-1 domain-containing protein</fullName>
    </recommendedName>
</protein>
<feature type="domain" description="AB hydrolase-1" evidence="2">
    <location>
        <begin position="606"/>
        <end position="859"/>
    </location>
</feature>
<dbReference type="EMBL" id="JNBR01000366">
    <property type="protein sequence ID" value="OQR94369.1"/>
    <property type="molecule type" value="Genomic_DNA"/>
</dbReference>
<dbReference type="AlphaFoldDB" id="A0A1V9Z8R8"/>
<accession>A0A1V9Z8R8</accession>
<evidence type="ECO:0000259" key="1">
    <source>
        <dbReference type="Pfam" id="PF00561"/>
    </source>
</evidence>
<organism evidence="3 4">
    <name type="scientific">Achlya hypogyna</name>
    <name type="common">Oomycete</name>
    <name type="synonym">Protoachlya hypogyna</name>
    <dbReference type="NCBI Taxonomy" id="1202772"/>
    <lineage>
        <taxon>Eukaryota</taxon>
        <taxon>Sar</taxon>
        <taxon>Stramenopiles</taxon>
        <taxon>Oomycota</taxon>
        <taxon>Saprolegniomycetes</taxon>
        <taxon>Saprolegniales</taxon>
        <taxon>Achlyaceae</taxon>
        <taxon>Achlya</taxon>
    </lineage>
</organism>
<dbReference type="SUPFAM" id="SSF53474">
    <property type="entry name" value="alpha/beta-Hydrolases"/>
    <property type="match status" value="3"/>
</dbReference>
<comment type="caution">
    <text evidence="3">The sequence shown here is derived from an EMBL/GenBank/DDBJ whole genome shotgun (WGS) entry which is preliminary data.</text>
</comment>
<evidence type="ECO:0000313" key="3">
    <source>
        <dbReference type="EMBL" id="OQR94369.1"/>
    </source>
</evidence>
<name>A0A1V9Z8R8_ACHHY</name>
<feature type="domain" description="AB hydrolase-1" evidence="1">
    <location>
        <begin position="304"/>
        <end position="547"/>
    </location>
</feature>
<evidence type="ECO:0000313" key="4">
    <source>
        <dbReference type="Proteomes" id="UP000243579"/>
    </source>
</evidence>
<reference evidence="3 4" key="1">
    <citation type="journal article" date="2014" name="Genome Biol. Evol.">
        <title>The secreted proteins of Achlya hypogyna and Thraustotheca clavata identify the ancestral oomycete secretome and reveal gene acquisitions by horizontal gene transfer.</title>
        <authorList>
            <person name="Misner I."/>
            <person name="Blouin N."/>
            <person name="Leonard G."/>
            <person name="Richards T.A."/>
            <person name="Lane C.E."/>
        </authorList>
    </citation>
    <scope>NUCLEOTIDE SEQUENCE [LARGE SCALE GENOMIC DNA]</scope>
    <source>
        <strain evidence="3 4">ATCC 48635</strain>
    </source>
</reference>
<keyword evidence="4" id="KW-1185">Reference proteome</keyword>
<dbReference type="Gene3D" id="3.40.50.1820">
    <property type="entry name" value="alpha/beta hydrolase"/>
    <property type="match status" value="3"/>
</dbReference>
<proteinExistence type="predicted"/>
<dbReference type="STRING" id="1202772.A0A1V9Z8R8"/>
<dbReference type="InterPro" id="IPR029058">
    <property type="entry name" value="AB_hydrolase_fold"/>
</dbReference>
<evidence type="ECO:0000259" key="2">
    <source>
        <dbReference type="Pfam" id="PF12697"/>
    </source>
</evidence>
<dbReference type="Pfam" id="PF12697">
    <property type="entry name" value="Abhydrolase_6"/>
    <property type="match status" value="2"/>
</dbReference>
<feature type="domain" description="AB hydrolase-1" evidence="2">
    <location>
        <begin position="40"/>
        <end position="281"/>
    </location>
</feature>
<dbReference type="PANTHER" id="PTHR43433:SF10">
    <property type="entry name" value="AB HYDROLASE-1 DOMAIN-CONTAINING PROTEIN"/>
    <property type="match status" value="1"/>
</dbReference>
<dbReference type="OrthoDB" id="435520at2759"/>